<evidence type="ECO:0000313" key="3">
    <source>
        <dbReference type="EMBL" id="MEE1944620.1"/>
    </source>
</evidence>
<name>A0ABU7I575_9SPHI</name>
<proteinExistence type="predicted"/>
<accession>A0ABU7I575</accession>
<comment type="caution">
    <text evidence="3">The sequence shown here is derived from an EMBL/GenBank/DDBJ whole genome shotgun (WGS) entry which is preliminary data.</text>
</comment>
<feature type="region of interest" description="Disordered" evidence="1">
    <location>
        <begin position="120"/>
        <end position="158"/>
    </location>
</feature>
<evidence type="ECO:0000313" key="4">
    <source>
        <dbReference type="Proteomes" id="UP001336835"/>
    </source>
</evidence>
<protein>
    <submittedName>
        <fullName evidence="3">DUF4296 domain-containing protein</fullName>
    </submittedName>
</protein>
<evidence type="ECO:0000259" key="2">
    <source>
        <dbReference type="Pfam" id="PF14129"/>
    </source>
</evidence>
<dbReference type="InterPro" id="IPR025381">
    <property type="entry name" value="DUF4296"/>
</dbReference>
<dbReference type="EMBL" id="JAZDQT010000001">
    <property type="protein sequence ID" value="MEE1944620.1"/>
    <property type="molecule type" value="Genomic_DNA"/>
</dbReference>
<organism evidence="3 4">
    <name type="scientific">Pedobacter albus</name>
    <dbReference type="NCBI Taxonomy" id="3113905"/>
    <lineage>
        <taxon>Bacteria</taxon>
        <taxon>Pseudomonadati</taxon>
        <taxon>Bacteroidota</taxon>
        <taxon>Sphingobacteriia</taxon>
        <taxon>Sphingobacteriales</taxon>
        <taxon>Sphingobacteriaceae</taxon>
        <taxon>Pedobacter</taxon>
    </lineage>
</organism>
<keyword evidence="4" id="KW-1185">Reference proteome</keyword>
<sequence>MKRFFAVLLVCSGLYACKPGIPKEIIQPDKMEKVLFDIHVVDGYISTMSPGADSTKKIASAFYKGIYKKFQIDSALYNQSMDYYYQHPDILKKIYDNVTTQLNKTKEKQLKALQKITDTVKPAKSGTKSAKDSVGQVQEMQPVKMPVDVPQSASTPKK</sequence>
<feature type="domain" description="DUF4296" evidence="2">
    <location>
        <begin position="22"/>
        <end position="107"/>
    </location>
</feature>
<dbReference type="Pfam" id="PF14129">
    <property type="entry name" value="DUF4296"/>
    <property type="match status" value="1"/>
</dbReference>
<reference evidence="3 4" key="1">
    <citation type="submission" date="2024-01" db="EMBL/GenBank/DDBJ databases">
        <title>Pedobacter sp. nov., isolated from fresh soil.</title>
        <authorList>
            <person name="Le N.T.T."/>
        </authorList>
    </citation>
    <scope>NUCLEOTIDE SEQUENCE [LARGE SCALE GENOMIC DNA]</scope>
    <source>
        <strain evidence="3 4">KR3-3</strain>
    </source>
</reference>
<evidence type="ECO:0000256" key="1">
    <source>
        <dbReference type="SAM" id="MobiDB-lite"/>
    </source>
</evidence>
<gene>
    <name evidence="3" type="ORF">VRU48_05845</name>
</gene>
<dbReference type="PROSITE" id="PS51257">
    <property type="entry name" value="PROKAR_LIPOPROTEIN"/>
    <property type="match status" value="1"/>
</dbReference>
<dbReference type="RefSeq" id="WP_330106986.1">
    <property type="nucleotide sequence ID" value="NZ_JAZDQT010000001.1"/>
</dbReference>
<dbReference type="Proteomes" id="UP001336835">
    <property type="component" value="Unassembled WGS sequence"/>
</dbReference>